<dbReference type="SUPFAM" id="SSF53686">
    <property type="entry name" value="Tryptophan synthase beta subunit-like PLP-dependent enzymes"/>
    <property type="match status" value="1"/>
</dbReference>
<dbReference type="AlphaFoldDB" id="A0A6H1UG41"/>
<comment type="subunit">
    <text evidence="12">Homotetramer.</text>
</comment>
<dbReference type="PROSITE" id="PS00165">
    <property type="entry name" value="DEHYDRATASE_SER_THR"/>
    <property type="match status" value="1"/>
</dbReference>
<comment type="function">
    <text evidence="11 12">Catalyzes the anaerobic formation of alpha-ketobutyrate and ammonia from threonine in a two-step reaction. The first step involved a dehydration of threonine and a production of enamine intermediates (aminocrotonate), which tautomerizes to its imine form (iminobutyrate). Both intermediates are unstable and short-lived. The second step is the nonenzymatic hydrolysis of the enamine/imine intermediates to form 2-ketobutyrate and free ammonia. In the low water environment of the cell, the second step is accelerated by RidA.</text>
</comment>
<dbReference type="PANTHER" id="PTHR48078">
    <property type="entry name" value="THREONINE DEHYDRATASE, MITOCHONDRIAL-RELATED"/>
    <property type="match status" value="1"/>
</dbReference>
<keyword evidence="10 12" id="KW-0100">Branched-chain amino acid biosynthesis</keyword>
<dbReference type="InterPro" id="IPR001721">
    <property type="entry name" value="TD_ACT-like"/>
</dbReference>
<keyword evidence="8 12" id="KW-0663">Pyridoxal phosphate</keyword>
<dbReference type="InterPro" id="IPR000634">
    <property type="entry name" value="Ser/Thr_deHydtase_PyrdxlP-BS"/>
</dbReference>
<keyword evidence="9 12" id="KW-0456">Lyase</keyword>
<evidence type="ECO:0000256" key="1">
    <source>
        <dbReference type="ARBA" id="ARBA00001274"/>
    </source>
</evidence>
<comment type="similarity">
    <text evidence="4 12">Belongs to the serine/threonine dehydratase family.</text>
</comment>
<comment type="pathway">
    <text evidence="3 12">Amino-acid biosynthesis; L-isoleucine biosynthesis; 2-oxobutanoate from L-threonine: step 1/1.</text>
</comment>
<dbReference type="RefSeq" id="WP_168661641.1">
    <property type="nucleotide sequence ID" value="NZ_CP051180.1"/>
</dbReference>
<evidence type="ECO:0000256" key="6">
    <source>
        <dbReference type="ARBA" id="ARBA00022624"/>
    </source>
</evidence>
<protein>
    <recommendedName>
        <fullName evidence="12">L-threonine dehydratase</fullName>
        <ecNumber evidence="12">4.3.1.19</ecNumber>
    </recommendedName>
    <alternativeName>
        <fullName evidence="12">Threonine deaminase</fullName>
    </alternativeName>
</protein>
<accession>A0A6H1UG41</accession>
<dbReference type="GO" id="GO:0003941">
    <property type="term" value="F:L-serine ammonia-lyase activity"/>
    <property type="evidence" value="ECO:0007669"/>
    <property type="project" value="TreeGrafter"/>
</dbReference>
<dbReference type="GO" id="GO:0030170">
    <property type="term" value="F:pyridoxal phosphate binding"/>
    <property type="evidence" value="ECO:0007669"/>
    <property type="project" value="InterPro"/>
</dbReference>
<evidence type="ECO:0000256" key="7">
    <source>
        <dbReference type="ARBA" id="ARBA00022737"/>
    </source>
</evidence>
<dbReference type="Proteomes" id="UP000501602">
    <property type="component" value="Chromosome"/>
</dbReference>
<gene>
    <name evidence="12 14" type="primary">ilvA</name>
    <name evidence="14" type="ORF">HER31_14795</name>
</gene>
<dbReference type="InterPro" id="IPR036052">
    <property type="entry name" value="TrpB-like_PALP_sf"/>
</dbReference>
<feature type="domain" description="ACT-like" evidence="13">
    <location>
        <begin position="346"/>
        <end position="417"/>
    </location>
</feature>
<keyword evidence="15" id="KW-1185">Reference proteome</keyword>
<name>A0A6H1UG41_9GAMM</name>
<dbReference type="CDD" id="cd04906">
    <property type="entry name" value="ACT_ThrD-I_1"/>
    <property type="match status" value="1"/>
</dbReference>
<dbReference type="Pfam" id="PF00291">
    <property type="entry name" value="PALP"/>
    <property type="match status" value="1"/>
</dbReference>
<dbReference type="PROSITE" id="PS51672">
    <property type="entry name" value="ACT_LIKE"/>
    <property type="match status" value="2"/>
</dbReference>
<evidence type="ECO:0000256" key="3">
    <source>
        <dbReference type="ARBA" id="ARBA00004810"/>
    </source>
</evidence>
<comment type="catalytic activity">
    <reaction evidence="1 12">
        <text>L-threonine = 2-oxobutanoate + NH4(+)</text>
        <dbReference type="Rhea" id="RHEA:22108"/>
        <dbReference type="ChEBI" id="CHEBI:16763"/>
        <dbReference type="ChEBI" id="CHEBI:28938"/>
        <dbReference type="ChEBI" id="CHEBI:57926"/>
        <dbReference type="EC" id="4.3.1.19"/>
    </reaction>
</comment>
<dbReference type="GO" id="GO:0009097">
    <property type="term" value="P:isoleucine biosynthetic process"/>
    <property type="evidence" value="ECO:0007669"/>
    <property type="project" value="UniProtKB-UniRule"/>
</dbReference>
<dbReference type="CDD" id="cd04907">
    <property type="entry name" value="ACT_ThrD-I_2"/>
    <property type="match status" value="1"/>
</dbReference>
<evidence type="ECO:0000313" key="15">
    <source>
        <dbReference type="Proteomes" id="UP000501602"/>
    </source>
</evidence>
<comment type="cofactor">
    <cofactor evidence="2 12">
        <name>pyridoxal 5'-phosphate</name>
        <dbReference type="ChEBI" id="CHEBI:597326"/>
    </cofactor>
</comment>
<keyword evidence="6 12" id="KW-0412">Isoleucine biosynthesis</keyword>
<dbReference type="NCBIfam" id="NF006674">
    <property type="entry name" value="PRK09224.1"/>
    <property type="match status" value="1"/>
</dbReference>
<dbReference type="GO" id="GO:0006567">
    <property type="term" value="P:L-threonine catabolic process"/>
    <property type="evidence" value="ECO:0007669"/>
    <property type="project" value="TreeGrafter"/>
</dbReference>
<evidence type="ECO:0000256" key="12">
    <source>
        <dbReference type="RuleBase" id="RU362012"/>
    </source>
</evidence>
<evidence type="ECO:0000256" key="10">
    <source>
        <dbReference type="ARBA" id="ARBA00023304"/>
    </source>
</evidence>
<evidence type="ECO:0000313" key="14">
    <source>
        <dbReference type="EMBL" id="QIZ78051.1"/>
    </source>
</evidence>
<dbReference type="InterPro" id="IPR045865">
    <property type="entry name" value="ACT-like_dom_sf"/>
</dbReference>
<dbReference type="KEGG" id="fes:HER31_14795"/>
<dbReference type="InterPro" id="IPR038110">
    <property type="entry name" value="TD_ACT-like_sf"/>
</dbReference>
<evidence type="ECO:0000256" key="8">
    <source>
        <dbReference type="ARBA" id="ARBA00022898"/>
    </source>
</evidence>
<dbReference type="EC" id="4.3.1.19" evidence="12"/>
<dbReference type="EMBL" id="CP051180">
    <property type="protein sequence ID" value="QIZ78051.1"/>
    <property type="molecule type" value="Genomic_DNA"/>
</dbReference>
<organism evidence="14 15">
    <name type="scientific">Ferrimonas lipolytica</name>
    <dbReference type="NCBI Taxonomy" id="2724191"/>
    <lineage>
        <taxon>Bacteria</taxon>
        <taxon>Pseudomonadati</taxon>
        <taxon>Pseudomonadota</taxon>
        <taxon>Gammaproteobacteria</taxon>
        <taxon>Alteromonadales</taxon>
        <taxon>Ferrimonadaceae</taxon>
        <taxon>Ferrimonas</taxon>
    </lineage>
</organism>
<dbReference type="InterPro" id="IPR001926">
    <property type="entry name" value="TrpB-like_PALP"/>
</dbReference>
<sequence>MNALALSNVKPERTAQELMQDMLRQILLAPVYDVAKRTSLDPLPKLSARLGHQVLLKREDQQPVHSFKLRGAYNKLHGLTTAQRQAGVVAASAGNHAQGLALAAQQAGIRAIIVMPTTTPEIKVGAVRGYGGEVVLHGDSFDRAYSHAQSLAAEQGYTMVPPFDDEAVIAGQGTIGQELLQQKRDLDAVFIPVGGGGLIAGVAACIKALAPHIKIIGVEPEDAACLKAALAAGHPVDLDRVGLFADGVAVKRIGTHTFDLAKHCVDAVVTVNSDEICAAIQDIYQDTRAIAEPAGALSLAGMKRYAQQHSELPSQQWAAILSGANINFHTLRYISERCELGEGKEAVLAVTIPERKGAFLEFCRLLGKRAITEFNYRLSSREQANVFVGLRLGEPSELAALSDSLTSAGYHHQDLSKDETAKLHVRYMVGGVPPQNLNERLFHVHFPEHPGALEQFLSKLGGRWNISLFHYRNHGAATGRVLLGMELGDLDGASFAECLTTIDPDWREVTDSPAYQFFLRG</sequence>
<evidence type="ECO:0000256" key="11">
    <source>
        <dbReference type="ARBA" id="ARBA00025527"/>
    </source>
</evidence>
<proteinExistence type="inferred from homology"/>
<dbReference type="UniPathway" id="UPA00047">
    <property type="reaction ID" value="UER00054"/>
</dbReference>
<dbReference type="FunFam" id="3.40.50.1100:FF:000005">
    <property type="entry name" value="Threonine dehydratase catabolic"/>
    <property type="match status" value="1"/>
</dbReference>
<dbReference type="FunFam" id="3.40.50.1100:FF:000008">
    <property type="entry name" value="L-threonine dehydratase"/>
    <property type="match status" value="1"/>
</dbReference>
<dbReference type="Pfam" id="PF00585">
    <property type="entry name" value="Thr_dehydrat_C"/>
    <property type="match status" value="2"/>
</dbReference>
<dbReference type="InterPro" id="IPR005787">
    <property type="entry name" value="Thr_deHydtase_biosynth"/>
</dbReference>
<evidence type="ECO:0000256" key="9">
    <source>
        <dbReference type="ARBA" id="ARBA00023239"/>
    </source>
</evidence>
<dbReference type="Gene3D" id="3.40.1020.10">
    <property type="entry name" value="Biosynthetic Threonine Deaminase, Domain 3"/>
    <property type="match status" value="1"/>
</dbReference>
<dbReference type="PANTHER" id="PTHR48078:SF11">
    <property type="entry name" value="THREONINE DEHYDRATASE, MITOCHONDRIAL"/>
    <property type="match status" value="1"/>
</dbReference>
<keyword evidence="7" id="KW-0677">Repeat</keyword>
<reference evidence="14 15" key="1">
    <citation type="submission" date="2020-04" db="EMBL/GenBank/DDBJ databases">
        <title>Ferrimonas sp. S7 isolated from sea water.</title>
        <authorList>
            <person name="Bae S.S."/>
            <person name="Baek K."/>
        </authorList>
    </citation>
    <scope>NUCLEOTIDE SEQUENCE [LARGE SCALE GENOMIC DNA]</scope>
    <source>
        <strain evidence="14 15">S7</strain>
    </source>
</reference>
<feature type="domain" description="ACT-like" evidence="13">
    <location>
        <begin position="440"/>
        <end position="511"/>
    </location>
</feature>
<evidence type="ECO:0000259" key="13">
    <source>
        <dbReference type="PROSITE" id="PS51672"/>
    </source>
</evidence>
<evidence type="ECO:0000256" key="2">
    <source>
        <dbReference type="ARBA" id="ARBA00001933"/>
    </source>
</evidence>
<dbReference type="GO" id="GO:0004794">
    <property type="term" value="F:threonine deaminase activity"/>
    <property type="evidence" value="ECO:0007669"/>
    <property type="project" value="UniProtKB-UniRule"/>
</dbReference>
<dbReference type="NCBIfam" id="TIGR01124">
    <property type="entry name" value="ilvA_2Cterm"/>
    <property type="match status" value="1"/>
</dbReference>
<dbReference type="InterPro" id="IPR050147">
    <property type="entry name" value="Ser/Thr_Dehydratase"/>
</dbReference>
<keyword evidence="5 12" id="KW-0028">Amino-acid biosynthesis</keyword>
<dbReference type="CDD" id="cd01562">
    <property type="entry name" value="Thr-dehyd"/>
    <property type="match status" value="1"/>
</dbReference>
<dbReference type="Gene3D" id="3.40.50.1100">
    <property type="match status" value="2"/>
</dbReference>
<dbReference type="SUPFAM" id="SSF55021">
    <property type="entry name" value="ACT-like"/>
    <property type="match status" value="2"/>
</dbReference>
<dbReference type="GO" id="GO:0006565">
    <property type="term" value="P:L-serine catabolic process"/>
    <property type="evidence" value="ECO:0007669"/>
    <property type="project" value="TreeGrafter"/>
</dbReference>
<evidence type="ECO:0000256" key="5">
    <source>
        <dbReference type="ARBA" id="ARBA00022605"/>
    </source>
</evidence>
<evidence type="ECO:0000256" key="4">
    <source>
        <dbReference type="ARBA" id="ARBA00010869"/>
    </source>
</evidence>